<evidence type="ECO:0000313" key="1">
    <source>
        <dbReference type="EMBL" id="KAF2750088.1"/>
    </source>
</evidence>
<proteinExistence type="predicted"/>
<feature type="non-terminal residue" evidence="1">
    <location>
        <position position="170"/>
    </location>
</feature>
<dbReference type="Proteomes" id="UP000799440">
    <property type="component" value="Unassembled WGS sequence"/>
</dbReference>
<dbReference type="Pfam" id="PF21858">
    <property type="entry name" value="DUF6914"/>
    <property type="match status" value="1"/>
</dbReference>
<evidence type="ECO:0000313" key="2">
    <source>
        <dbReference type="Proteomes" id="UP000799440"/>
    </source>
</evidence>
<dbReference type="EMBL" id="MU006564">
    <property type="protein sequence ID" value="KAF2750088.1"/>
    <property type="molecule type" value="Genomic_DNA"/>
</dbReference>
<dbReference type="AlphaFoldDB" id="A0A6A6VHJ8"/>
<gene>
    <name evidence="1" type="ORF">M011DRAFT_374293</name>
</gene>
<dbReference type="OrthoDB" id="2679825at2759"/>
<accession>A0A6A6VHJ8</accession>
<dbReference type="InterPro" id="IPR054208">
    <property type="entry name" value="DUF6914"/>
</dbReference>
<organism evidence="1 2">
    <name type="scientific">Sporormia fimetaria CBS 119925</name>
    <dbReference type="NCBI Taxonomy" id="1340428"/>
    <lineage>
        <taxon>Eukaryota</taxon>
        <taxon>Fungi</taxon>
        <taxon>Dikarya</taxon>
        <taxon>Ascomycota</taxon>
        <taxon>Pezizomycotina</taxon>
        <taxon>Dothideomycetes</taxon>
        <taxon>Pleosporomycetidae</taxon>
        <taxon>Pleosporales</taxon>
        <taxon>Sporormiaceae</taxon>
        <taxon>Sporormia</taxon>
    </lineage>
</organism>
<name>A0A6A6VHJ8_9PLEO</name>
<keyword evidence="2" id="KW-1185">Reference proteome</keyword>
<reference evidence="1" key="1">
    <citation type="journal article" date="2020" name="Stud. Mycol.">
        <title>101 Dothideomycetes genomes: a test case for predicting lifestyles and emergence of pathogens.</title>
        <authorList>
            <person name="Haridas S."/>
            <person name="Albert R."/>
            <person name="Binder M."/>
            <person name="Bloem J."/>
            <person name="Labutti K."/>
            <person name="Salamov A."/>
            <person name="Andreopoulos B."/>
            <person name="Baker S."/>
            <person name="Barry K."/>
            <person name="Bills G."/>
            <person name="Bluhm B."/>
            <person name="Cannon C."/>
            <person name="Castanera R."/>
            <person name="Culley D."/>
            <person name="Daum C."/>
            <person name="Ezra D."/>
            <person name="Gonzalez J."/>
            <person name="Henrissat B."/>
            <person name="Kuo A."/>
            <person name="Liang C."/>
            <person name="Lipzen A."/>
            <person name="Lutzoni F."/>
            <person name="Magnuson J."/>
            <person name="Mondo S."/>
            <person name="Nolan M."/>
            <person name="Ohm R."/>
            <person name="Pangilinan J."/>
            <person name="Park H.-J."/>
            <person name="Ramirez L."/>
            <person name="Alfaro M."/>
            <person name="Sun H."/>
            <person name="Tritt A."/>
            <person name="Yoshinaga Y."/>
            <person name="Zwiers L.-H."/>
            <person name="Turgeon B."/>
            <person name="Goodwin S."/>
            <person name="Spatafora J."/>
            <person name="Crous P."/>
            <person name="Grigoriev I."/>
        </authorList>
    </citation>
    <scope>NUCLEOTIDE SEQUENCE</scope>
    <source>
        <strain evidence="1">CBS 119925</strain>
    </source>
</reference>
<protein>
    <submittedName>
        <fullName evidence="1">Uncharacterized protein</fullName>
    </submittedName>
</protein>
<sequence>MPANKDRLYVALYARGGSSDTYHWALLVGPKEEVESGTGMRYHAKTKPDGTVKGKWYFDEREIPLEATQMLLVRVMITKIEKKDRVVSILRSTPVKQGVPTWTCKSWVQDALRNLEADGKALGTGVTDWDTVREAAIEYCQQKKAAHRFDGKVHWDTKKAATYDLLEKRE</sequence>